<feature type="signal peptide" evidence="2">
    <location>
        <begin position="1"/>
        <end position="22"/>
    </location>
</feature>
<sequence length="153" mass="17148">MFCYKFVLAFALLCTTMHQANSFMPHVPKSLQIQHSSLTESRRHRLPFVPSSPLLSRPTALKSVHHTASVVIADLTRAAGIGLVGVLGSYVSQTVLREEAQGYDAVDDFEDFDDDEYDEGDYDYDYDDYGDDGDEVDRAPRAGRRRRSSSPPQ</sequence>
<feature type="region of interest" description="Disordered" evidence="1">
    <location>
        <begin position="106"/>
        <end position="153"/>
    </location>
</feature>
<proteinExistence type="predicted"/>
<organism evidence="3 4">
    <name type="scientific">Triparma strigata</name>
    <dbReference type="NCBI Taxonomy" id="1606541"/>
    <lineage>
        <taxon>Eukaryota</taxon>
        <taxon>Sar</taxon>
        <taxon>Stramenopiles</taxon>
        <taxon>Ochrophyta</taxon>
        <taxon>Bolidophyceae</taxon>
        <taxon>Parmales</taxon>
        <taxon>Triparmaceae</taxon>
        <taxon>Triparma</taxon>
    </lineage>
</organism>
<reference evidence="4" key="1">
    <citation type="journal article" date="2023" name="Commun. Biol.">
        <title>Genome analysis of Parmales, the sister group of diatoms, reveals the evolutionary specialization of diatoms from phago-mixotrophs to photoautotrophs.</title>
        <authorList>
            <person name="Ban H."/>
            <person name="Sato S."/>
            <person name="Yoshikawa S."/>
            <person name="Yamada K."/>
            <person name="Nakamura Y."/>
            <person name="Ichinomiya M."/>
            <person name="Sato N."/>
            <person name="Blanc-Mathieu R."/>
            <person name="Endo H."/>
            <person name="Kuwata A."/>
            <person name="Ogata H."/>
        </authorList>
    </citation>
    <scope>NUCLEOTIDE SEQUENCE [LARGE SCALE GENOMIC DNA]</scope>
    <source>
        <strain evidence="4">NIES 3701</strain>
    </source>
</reference>
<comment type="caution">
    <text evidence="3">The sequence shown here is derived from an EMBL/GenBank/DDBJ whole genome shotgun (WGS) entry which is preliminary data.</text>
</comment>
<keyword evidence="2" id="KW-0732">Signal</keyword>
<evidence type="ECO:0000256" key="1">
    <source>
        <dbReference type="SAM" id="MobiDB-lite"/>
    </source>
</evidence>
<evidence type="ECO:0000313" key="4">
    <source>
        <dbReference type="Proteomes" id="UP001165085"/>
    </source>
</evidence>
<dbReference type="OrthoDB" id="10509201at2759"/>
<gene>
    <name evidence="3" type="ORF">TrST_g13259</name>
</gene>
<feature type="compositionally biased region" description="Acidic residues" evidence="1">
    <location>
        <begin position="106"/>
        <end position="135"/>
    </location>
</feature>
<evidence type="ECO:0000313" key="3">
    <source>
        <dbReference type="EMBL" id="GMH72402.1"/>
    </source>
</evidence>
<name>A0A9W7AHL0_9STRA</name>
<feature type="chain" id="PRO_5040812490" evidence="2">
    <location>
        <begin position="23"/>
        <end position="153"/>
    </location>
</feature>
<keyword evidence="4" id="KW-1185">Reference proteome</keyword>
<dbReference type="EMBL" id="BRXY01000156">
    <property type="protein sequence ID" value="GMH72402.1"/>
    <property type="molecule type" value="Genomic_DNA"/>
</dbReference>
<evidence type="ECO:0000256" key="2">
    <source>
        <dbReference type="SAM" id="SignalP"/>
    </source>
</evidence>
<dbReference type="Proteomes" id="UP001165085">
    <property type="component" value="Unassembled WGS sequence"/>
</dbReference>
<dbReference type="AlphaFoldDB" id="A0A9W7AHL0"/>
<feature type="compositionally biased region" description="Basic residues" evidence="1">
    <location>
        <begin position="141"/>
        <end position="153"/>
    </location>
</feature>
<protein>
    <submittedName>
        <fullName evidence="3">Uncharacterized protein</fullName>
    </submittedName>
</protein>
<accession>A0A9W7AHL0</accession>